<dbReference type="KEGG" id="rub:GBA63_01145"/>
<dbReference type="Gene3D" id="2.60.40.10">
    <property type="entry name" value="Immunoglobulins"/>
    <property type="match status" value="1"/>
</dbReference>
<dbReference type="AlphaFoldDB" id="A0A6G8Q4G3"/>
<dbReference type="GO" id="GO:0005975">
    <property type="term" value="P:carbohydrate metabolic process"/>
    <property type="evidence" value="ECO:0007669"/>
    <property type="project" value="UniProtKB-ARBA"/>
</dbReference>
<dbReference type="InterPro" id="IPR059177">
    <property type="entry name" value="GH29D-like_dom"/>
</dbReference>
<evidence type="ECO:0000313" key="4">
    <source>
        <dbReference type="Proteomes" id="UP000501452"/>
    </source>
</evidence>
<accession>A0A6G8Q4G3</accession>
<keyword evidence="1" id="KW-0732">Signal</keyword>
<evidence type="ECO:0000256" key="1">
    <source>
        <dbReference type="SAM" id="SignalP"/>
    </source>
</evidence>
<evidence type="ECO:0000259" key="2">
    <source>
        <dbReference type="Pfam" id="PF13290"/>
    </source>
</evidence>
<name>A0A6G8Q4G3_9ACTN</name>
<reference evidence="3 4" key="1">
    <citation type="submission" date="2019-10" db="EMBL/GenBank/DDBJ databases">
        <title>Rubrobacter sp nov SCSIO 52090 isolated from a deep-sea sediment in the South China Sea.</title>
        <authorList>
            <person name="Chen R.W."/>
        </authorList>
    </citation>
    <scope>NUCLEOTIDE SEQUENCE [LARGE SCALE GENOMIC DNA]</scope>
    <source>
        <strain evidence="3 4">SCSIO 52909</strain>
    </source>
</reference>
<dbReference type="InterPro" id="IPR013783">
    <property type="entry name" value="Ig-like_fold"/>
</dbReference>
<sequence length="624" mass="63667">MTARPTNILESGSKLKKLLALSATALVMGAAAASPSWAAVNNPHALTVFPDRDMVVAENYQNGIDMRIEVLRNGVVIGDTGAARTVAGAAGSGLEVNHGAEGNPGPGDCWVGATPDIQGGDVVRVTTPAGVETTTVADIAITSGPTEDANGNVVVGGRAIAPGGGQFAAGELAEEVRDLTPRWRGEPDSIDYVGATTDWQAIYEAPFSDNAVQEDGGMTEAGRKDSILTGGHSIIWANGAGNETTISELGEPGGPAAGCEETAPAAKTAMSSVSRDLINTANANENLVVSGVATADITNVNIALGGQNFAAAPANGTWEITVPASALANLPQGPSNLVASFTSNTNTAPANQSRTINKDTVAPNAATASPGGGIYNTDQSVSLGSPEGNAQIYYTTDGSEPTAATGTPYTGQQIVVTGSQTIKAIVVDAAGNSSSVASFGYTIDRVAPGLSMTPATGSYDAAQTVTLASDDPDAEIRYTTDGTTPNRGSDPYSGPIQVSRTQTVKAIAYDAAGNASQVQSRTITIRTQSTTTLNVATADMKLGNTRAIGGGVSPNNSGGTVRLTIDRPGTLTTITRNLTLNEFSRYSTSYRPTAVGTYRIKAAFAKDADNLASTSETKSFRVVR</sequence>
<evidence type="ECO:0000313" key="3">
    <source>
        <dbReference type="EMBL" id="QIN81384.1"/>
    </source>
</evidence>
<gene>
    <name evidence="3" type="ORF">GBA63_01145</name>
</gene>
<feature type="signal peptide" evidence="1">
    <location>
        <begin position="1"/>
        <end position="38"/>
    </location>
</feature>
<organism evidence="3 4">
    <name type="scientific">Rubrobacter tropicus</name>
    <dbReference type="NCBI Taxonomy" id="2653851"/>
    <lineage>
        <taxon>Bacteria</taxon>
        <taxon>Bacillati</taxon>
        <taxon>Actinomycetota</taxon>
        <taxon>Rubrobacteria</taxon>
        <taxon>Rubrobacterales</taxon>
        <taxon>Rubrobacteraceae</taxon>
        <taxon>Rubrobacter</taxon>
    </lineage>
</organism>
<dbReference type="EMBL" id="CP045119">
    <property type="protein sequence ID" value="QIN81384.1"/>
    <property type="molecule type" value="Genomic_DNA"/>
</dbReference>
<feature type="domain" description="GH29D-like beta-sandwich" evidence="2">
    <location>
        <begin position="370"/>
        <end position="437"/>
    </location>
</feature>
<dbReference type="Proteomes" id="UP000501452">
    <property type="component" value="Chromosome"/>
</dbReference>
<keyword evidence="4" id="KW-1185">Reference proteome</keyword>
<proteinExistence type="predicted"/>
<feature type="chain" id="PRO_5026175698" description="GH29D-like beta-sandwich domain-containing protein" evidence="1">
    <location>
        <begin position="39"/>
        <end position="624"/>
    </location>
</feature>
<dbReference type="Pfam" id="PF13290">
    <property type="entry name" value="CHB_HEX_C_1"/>
    <property type="match status" value="2"/>
</dbReference>
<protein>
    <recommendedName>
        <fullName evidence="2">GH29D-like beta-sandwich domain-containing protein</fullName>
    </recommendedName>
</protein>
<dbReference type="RefSeq" id="WP_166172706.1">
    <property type="nucleotide sequence ID" value="NZ_CP045119.1"/>
</dbReference>
<feature type="domain" description="GH29D-like beta-sandwich" evidence="2">
    <location>
        <begin position="454"/>
        <end position="520"/>
    </location>
</feature>